<gene>
    <name evidence="1" type="ORF">SLS55_010525</name>
</gene>
<protein>
    <recommendedName>
        <fullName evidence="3">SET domain-containing protein</fullName>
    </recommendedName>
</protein>
<dbReference type="PANTHER" id="PTHR13271">
    <property type="entry name" value="UNCHARACTERIZED PUTATIVE METHYLTRANSFERASE"/>
    <property type="match status" value="1"/>
</dbReference>
<dbReference type="PANTHER" id="PTHR13271:SF76">
    <property type="entry name" value="SET DOMAIN-CONTAINING PROTEIN 8"/>
    <property type="match status" value="1"/>
</dbReference>
<comment type="caution">
    <text evidence="1">The sequence shown here is derived from an EMBL/GenBank/DDBJ whole genome shotgun (WGS) entry which is preliminary data.</text>
</comment>
<dbReference type="Gene3D" id="3.90.1410.10">
    <property type="entry name" value="set domain protein methyltransferase, domain 1"/>
    <property type="match status" value="1"/>
</dbReference>
<dbReference type="EMBL" id="JAJVCZ030000013">
    <property type="protein sequence ID" value="KAL0253075.1"/>
    <property type="molecule type" value="Genomic_DNA"/>
</dbReference>
<dbReference type="InterPro" id="IPR046341">
    <property type="entry name" value="SET_dom_sf"/>
</dbReference>
<dbReference type="CDD" id="cd10527">
    <property type="entry name" value="SET_LSMT"/>
    <property type="match status" value="1"/>
</dbReference>
<sequence>MLIARGRAEGWLRLPVSALRVWADVHDVTFQGITVGPLPGFELRGSTVIADGNLSAGNAEPLMVIPRDLVLSLEAVRMHAKADQRLREVVDALADFGRSPRIAILVFLLMQAISSCPNTSTKIGVHNPLKEYIKFLPEELLPTFWTEAERDLLTGTSLKPAIEAKIKSLNKEFEQLHSATEHIKWCAEELWDEEDGLLSFDDWLQVDAMYRSRALEFPGIGDSMVPCVDMANHASGDATVALYETDSDGNAVLLLRDGKELKKGDEITITYGDKKGACEMLFSYGFIEDSMTSAQELFLDLEIPNDDPLKRAKLHINTAAPGFRLFDSADAEAPAGSTGWQSDFVWLVVVNEEDGLEFEVAQTTDGGRELRVYWDGAVLEEPDKLTDKLKTHQLWNVYRLRAVSLIQDRVEAQLRLLYSTDHEIKTAQRGDGIGIRERMWSLTTRLRDLERDLLERAYGDLEEEKEKLVETETVQQYLQAMAQQEPEEDFT</sequence>
<reference evidence="1 2" key="1">
    <citation type="submission" date="2024-02" db="EMBL/GenBank/DDBJ databases">
        <title>De novo assembly and annotation of 12 fungi associated with fruit tree decline syndrome in Ontario, Canada.</title>
        <authorList>
            <person name="Sulman M."/>
            <person name="Ellouze W."/>
            <person name="Ilyukhin E."/>
        </authorList>
    </citation>
    <scope>NUCLEOTIDE SEQUENCE [LARGE SCALE GENOMIC DNA]</scope>
    <source>
        <strain evidence="1 2">FDS-637</strain>
    </source>
</reference>
<organism evidence="1 2">
    <name type="scientific">Diplodia seriata</name>
    <dbReference type="NCBI Taxonomy" id="420778"/>
    <lineage>
        <taxon>Eukaryota</taxon>
        <taxon>Fungi</taxon>
        <taxon>Dikarya</taxon>
        <taxon>Ascomycota</taxon>
        <taxon>Pezizomycotina</taxon>
        <taxon>Dothideomycetes</taxon>
        <taxon>Dothideomycetes incertae sedis</taxon>
        <taxon>Botryosphaeriales</taxon>
        <taxon>Botryosphaeriaceae</taxon>
        <taxon>Diplodia</taxon>
    </lineage>
</organism>
<keyword evidence="2" id="KW-1185">Reference proteome</keyword>
<evidence type="ECO:0000313" key="2">
    <source>
        <dbReference type="Proteomes" id="UP001430584"/>
    </source>
</evidence>
<dbReference type="SUPFAM" id="SSF82199">
    <property type="entry name" value="SET domain"/>
    <property type="match status" value="1"/>
</dbReference>
<evidence type="ECO:0008006" key="3">
    <source>
        <dbReference type="Google" id="ProtNLM"/>
    </source>
</evidence>
<dbReference type="Proteomes" id="UP001430584">
    <property type="component" value="Unassembled WGS sequence"/>
</dbReference>
<evidence type="ECO:0000313" key="1">
    <source>
        <dbReference type="EMBL" id="KAL0253075.1"/>
    </source>
</evidence>
<dbReference type="GeneID" id="92014610"/>
<dbReference type="RefSeq" id="XP_066627719.1">
    <property type="nucleotide sequence ID" value="XM_066781907.1"/>
</dbReference>
<proteinExistence type="predicted"/>
<dbReference type="InterPro" id="IPR050600">
    <property type="entry name" value="SETD3_SETD6_MTase"/>
</dbReference>
<name>A0ABR3BXG6_9PEZI</name>
<accession>A0ABR3BXG6</accession>